<evidence type="ECO:0000256" key="9">
    <source>
        <dbReference type="RuleBase" id="RU003465"/>
    </source>
</evidence>
<dbReference type="InterPro" id="IPR015655">
    <property type="entry name" value="PP2C"/>
</dbReference>
<organism evidence="12 13">
    <name type="scientific">Schistosoma mansoni</name>
    <name type="common">Blood fluke</name>
    <dbReference type="NCBI Taxonomy" id="6183"/>
    <lineage>
        <taxon>Eukaryota</taxon>
        <taxon>Metazoa</taxon>
        <taxon>Spiralia</taxon>
        <taxon>Lophotrochozoa</taxon>
        <taxon>Platyhelminthes</taxon>
        <taxon>Trematoda</taxon>
        <taxon>Digenea</taxon>
        <taxon>Strigeidida</taxon>
        <taxon>Schistosomatoidea</taxon>
        <taxon>Schistosomatidae</taxon>
        <taxon>Schistosoma</taxon>
    </lineage>
</organism>
<dbReference type="WBParaSite" id="Smp_169320.1">
    <property type="protein sequence ID" value="Smp_169320.1"/>
    <property type="gene ID" value="Smp_169320"/>
</dbReference>
<feature type="domain" description="PPM-type phosphatase" evidence="11">
    <location>
        <begin position="23"/>
        <end position="583"/>
    </location>
</feature>
<dbReference type="GO" id="GO:0004722">
    <property type="term" value="F:protein serine/threonine phosphatase activity"/>
    <property type="evidence" value="ECO:0007669"/>
    <property type="project" value="UniProtKB-EC"/>
</dbReference>
<proteinExistence type="inferred from homology"/>
<evidence type="ECO:0000256" key="4">
    <source>
        <dbReference type="ARBA" id="ARBA00022723"/>
    </source>
</evidence>
<dbReference type="EC" id="3.1.3.16" evidence="3"/>
<evidence type="ECO:0000256" key="5">
    <source>
        <dbReference type="ARBA" id="ARBA00022801"/>
    </source>
</evidence>
<comment type="cofactor">
    <cofactor evidence="1">
        <name>Mn(2+)</name>
        <dbReference type="ChEBI" id="CHEBI:29035"/>
    </cofactor>
</comment>
<evidence type="ECO:0000256" key="1">
    <source>
        <dbReference type="ARBA" id="ARBA00001936"/>
    </source>
</evidence>
<feature type="region of interest" description="Disordered" evidence="10">
    <location>
        <begin position="650"/>
        <end position="697"/>
    </location>
</feature>
<feature type="region of interest" description="Disordered" evidence="10">
    <location>
        <begin position="187"/>
        <end position="367"/>
    </location>
</feature>
<feature type="region of interest" description="Disordered" evidence="10">
    <location>
        <begin position="114"/>
        <end position="148"/>
    </location>
</feature>
<feature type="compositionally biased region" description="Polar residues" evidence="10">
    <location>
        <begin position="220"/>
        <end position="231"/>
    </location>
</feature>
<keyword evidence="7 9" id="KW-0904">Protein phosphatase</keyword>
<dbReference type="Proteomes" id="UP000008854">
    <property type="component" value="Unassembled WGS sequence"/>
</dbReference>
<feature type="compositionally biased region" description="Low complexity" evidence="10">
    <location>
        <begin position="197"/>
        <end position="206"/>
    </location>
</feature>
<dbReference type="CDD" id="cd00143">
    <property type="entry name" value="PP2Cc"/>
    <property type="match status" value="1"/>
</dbReference>
<evidence type="ECO:0000256" key="10">
    <source>
        <dbReference type="SAM" id="MobiDB-lite"/>
    </source>
</evidence>
<feature type="compositionally biased region" description="Polar residues" evidence="10">
    <location>
        <begin position="653"/>
        <end position="669"/>
    </location>
</feature>
<keyword evidence="4" id="KW-0479">Metal-binding</keyword>
<dbReference type="Pfam" id="PF00481">
    <property type="entry name" value="PP2C"/>
    <property type="match status" value="2"/>
</dbReference>
<sequence length="697" mass="76493">MGAYMSKPKTEKISDDGANQWLSYSSCSMQGWRMHQEDAHNCIPNFDASLGISFFAVYDGHGGSEVARYCAEYMPDFLMKLPYNKLNMKETLKQLFLDFDATLVTPETRAVLSKMSETDKADSSSEKESPDPAHYTAEIDDNDGEEDENYSELLALRAEANQPLEDVLEQYGGEDALPSSIKTILDTRRQQKVGECSRNISKSSKSSSEDNDSELDKTTDSSCTKVSNATDANAVETVERGDSSSESSNRKDSTTYSHNDDNTKKELSNEPSEIPTDKNVNNSTVTDTMNDVDDESDDESADFDPSFEFEDTDENDDDEEEGDEEDDDDDDDDDDEDEEDDDDDDELTGFSIPRSIADTEESEPGIDSGTTACVAVLVPVNGVVRLYVANAGDSRAVLCRGGAAVDLSVDHKPEDEDEKARIVAAGGTVTRDGRVNGGLNLSRALGDHSYKQTPNIPLTDQMITPSPDVTEIDLIPSADEFLVIACDGVWNSMTSQEVVEFIQDRLHPPTINNNSSNKNTTNNHSNPAADVNENDNDRGEVDKLDSSDQLRKICHEIFDHCLAPNTDGDGTGCDNMTCIIVRFDNLPGWVEYYENNNNKGSVLIDSTTISTNNAKNTSTTTKLSPRKRPISHELSEDNNHVHDDETHIIVIDTNGNNSSPTTDDSQATTMKRPKLESHESENSTEATITNGTGSSVN</sequence>
<dbReference type="Gene3D" id="3.60.40.10">
    <property type="entry name" value="PPM-type phosphatase domain"/>
    <property type="match status" value="2"/>
</dbReference>
<keyword evidence="5 9" id="KW-0378">Hydrolase</keyword>
<dbReference type="FunCoup" id="A0A3Q0KSI8">
    <property type="interactions" value="2193"/>
</dbReference>
<accession>A0A3Q0KSI8</accession>
<evidence type="ECO:0000256" key="3">
    <source>
        <dbReference type="ARBA" id="ARBA00013081"/>
    </source>
</evidence>
<feature type="compositionally biased region" description="Basic and acidic residues" evidence="10">
    <location>
        <begin position="116"/>
        <end position="131"/>
    </location>
</feature>
<feature type="compositionally biased region" description="Basic and acidic residues" evidence="10">
    <location>
        <begin position="237"/>
        <end position="268"/>
    </location>
</feature>
<evidence type="ECO:0000313" key="13">
    <source>
        <dbReference type="WBParaSite" id="Smp_169320.1"/>
    </source>
</evidence>
<feature type="compositionally biased region" description="Acidic residues" evidence="10">
    <location>
        <begin position="138"/>
        <end position="148"/>
    </location>
</feature>
<dbReference type="PANTHER" id="PTHR13832">
    <property type="entry name" value="PROTEIN PHOSPHATASE 2C"/>
    <property type="match status" value="1"/>
</dbReference>
<dbReference type="PROSITE" id="PS51746">
    <property type="entry name" value="PPM_2"/>
    <property type="match status" value="1"/>
</dbReference>
<comment type="similarity">
    <text evidence="2 9">Belongs to the PP2C family.</text>
</comment>
<dbReference type="InterPro" id="IPR036457">
    <property type="entry name" value="PPM-type-like_dom_sf"/>
</dbReference>
<evidence type="ECO:0000259" key="11">
    <source>
        <dbReference type="PROSITE" id="PS51746"/>
    </source>
</evidence>
<keyword evidence="8" id="KW-0464">Manganese</keyword>
<protein>
    <recommendedName>
        <fullName evidence="3">protein-serine/threonine phosphatase</fullName>
        <ecNumber evidence="3">3.1.3.16</ecNumber>
    </recommendedName>
</protein>
<evidence type="ECO:0000256" key="8">
    <source>
        <dbReference type="ARBA" id="ARBA00023211"/>
    </source>
</evidence>
<dbReference type="SUPFAM" id="SSF81606">
    <property type="entry name" value="PP2C-like"/>
    <property type="match status" value="2"/>
</dbReference>
<evidence type="ECO:0000256" key="7">
    <source>
        <dbReference type="ARBA" id="ARBA00022912"/>
    </source>
</evidence>
<dbReference type="InterPro" id="IPR000222">
    <property type="entry name" value="PP2C_BS"/>
</dbReference>
<dbReference type="PROSITE" id="PS01032">
    <property type="entry name" value="PPM_1"/>
    <property type="match status" value="1"/>
</dbReference>
<name>A0A3Q0KSI8_SCHMA</name>
<dbReference type="AlphaFoldDB" id="A0A3Q0KSI8"/>
<feature type="compositionally biased region" description="Basic and acidic residues" evidence="10">
    <location>
        <begin position="535"/>
        <end position="544"/>
    </location>
</feature>
<dbReference type="STRING" id="6183.A0A3Q0KSI8"/>
<keyword evidence="6" id="KW-0460">Magnesium</keyword>
<dbReference type="InterPro" id="IPR001932">
    <property type="entry name" value="PPM-type_phosphatase-like_dom"/>
</dbReference>
<dbReference type="GO" id="GO:0046872">
    <property type="term" value="F:metal ion binding"/>
    <property type="evidence" value="ECO:0007669"/>
    <property type="project" value="UniProtKB-KW"/>
</dbReference>
<feature type="region of interest" description="Disordered" evidence="10">
    <location>
        <begin position="507"/>
        <end position="544"/>
    </location>
</feature>
<feature type="compositionally biased region" description="Acidic residues" evidence="10">
    <location>
        <begin position="290"/>
        <end position="347"/>
    </location>
</feature>
<evidence type="ECO:0000313" key="12">
    <source>
        <dbReference type="Proteomes" id="UP000008854"/>
    </source>
</evidence>
<dbReference type="PANTHER" id="PTHR13832:SF803">
    <property type="entry name" value="PROTEIN PHOSPHATASE 1G"/>
    <property type="match status" value="1"/>
</dbReference>
<keyword evidence="12" id="KW-1185">Reference proteome</keyword>
<dbReference type="SMART" id="SM00332">
    <property type="entry name" value="PP2Cc"/>
    <property type="match status" value="1"/>
</dbReference>
<reference evidence="13" key="2">
    <citation type="submission" date="2018-12" db="UniProtKB">
        <authorList>
            <consortium name="WormBaseParasite"/>
        </authorList>
    </citation>
    <scope>IDENTIFICATION</scope>
    <source>
        <strain evidence="13">Puerto Rican</strain>
    </source>
</reference>
<evidence type="ECO:0000256" key="2">
    <source>
        <dbReference type="ARBA" id="ARBA00006702"/>
    </source>
</evidence>
<reference evidence="12" key="1">
    <citation type="journal article" date="2012" name="PLoS Negl. Trop. Dis.">
        <title>A systematically improved high quality genome and transcriptome of the human blood fluke Schistosoma mansoni.</title>
        <authorList>
            <person name="Protasio A.V."/>
            <person name="Tsai I.J."/>
            <person name="Babbage A."/>
            <person name="Nichol S."/>
            <person name="Hunt M."/>
            <person name="Aslett M.A."/>
            <person name="De Silva N."/>
            <person name="Velarde G.S."/>
            <person name="Anderson T.J."/>
            <person name="Clark R.C."/>
            <person name="Davidson C."/>
            <person name="Dillon G.P."/>
            <person name="Holroyd N.E."/>
            <person name="LoVerde P.T."/>
            <person name="Lloyd C."/>
            <person name="McQuillan J."/>
            <person name="Oliveira G."/>
            <person name="Otto T.D."/>
            <person name="Parker-Manuel S.J."/>
            <person name="Quail M.A."/>
            <person name="Wilson R.A."/>
            <person name="Zerlotini A."/>
            <person name="Dunne D.W."/>
            <person name="Berriman M."/>
        </authorList>
    </citation>
    <scope>NUCLEOTIDE SEQUENCE [LARGE SCALE GENOMIC DNA]</scope>
    <source>
        <strain evidence="12">Puerto Rican</strain>
    </source>
</reference>
<feature type="compositionally biased region" description="Polar residues" evidence="10">
    <location>
        <begin position="683"/>
        <end position="697"/>
    </location>
</feature>
<dbReference type="InParanoid" id="A0A3Q0KSI8"/>
<feature type="compositionally biased region" description="Low complexity" evidence="10">
    <location>
        <begin position="508"/>
        <end position="527"/>
    </location>
</feature>
<feature type="compositionally biased region" description="Polar residues" evidence="10">
    <location>
        <begin position="278"/>
        <end position="289"/>
    </location>
</feature>
<evidence type="ECO:0000256" key="6">
    <source>
        <dbReference type="ARBA" id="ARBA00022842"/>
    </source>
</evidence>